<reference evidence="10 11" key="1">
    <citation type="journal article" date="2011" name="J. Bacteriol.">
        <title>Genome sequence of the algicidal bacterium Kordia algicida OT-1.</title>
        <authorList>
            <person name="Lee H.S."/>
            <person name="Kang S.G."/>
            <person name="Kwon K.K."/>
            <person name="Lee J.H."/>
            <person name="Kim S.J."/>
        </authorList>
    </citation>
    <scope>NUCLEOTIDE SEQUENCE [LARGE SCALE GENOMIC DNA]</scope>
    <source>
        <strain evidence="10 11">OT-1</strain>
    </source>
</reference>
<dbReference type="GO" id="GO:0005524">
    <property type="term" value="F:ATP binding"/>
    <property type="evidence" value="ECO:0007669"/>
    <property type="project" value="UniProtKB-KW"/>
</dbReference>
<dbReference type="GO" id="GO:0006310">
    <property type="term" value="P:DNA recombination"/>
    <property type="evidence" value="ECO:0007669"/>
    <property type="project" value="InterPro"/>
</dbReference>
<dbReference type="SUPFAM" id="SSF52540">
    <property type="entry name" value="P-loop containing nucleoside triphosphate hydrolases"/>
    <property type="match status" value="1"/>
</dbReference>
<keyword evidence="9" id="KW-0175">Coiled coil</keyword>
<name>A9EC89_9FLAO</name>
<evidence type="ECO:0000313" key="10">
    <source>
        <dbReference type="EMBL" id="EDP94338.1"/>
    </source>
</evidence>
<evidence type="ECO:0000256" key="6">
    <source>
        <dbReference type="ARBA" id="ARBA00022840"/>
    </source>
</evidence>
<evidence type="ECO:0000256" key="4">
    <source>
        <dbReference type="ARBA" id="ARBA00022741"/>
    </source>
</evidence>
<dbReference type="eggNOG" id="COG0497">
    <property type="taxonomic scope" value="Bacteria"/>
</dbReference>
<evidence type="ECO:0000313" key="11">
    <source>
        <dbReference type="Proteomes" id="UP000002945"/>
    </source>
</evidence>
<evidence type="ECO:0000256" key="8">
    <source>
        <dbReference type="ARBA" id="ARBA00033408"/>
    </source>
</evidence>
<dbReference type="AlphaFoldDB" id="A9EC89"/>
<dbReference type="GO" id="GO:0043590">
    <property type="term" value="C:bacterial nucleoid"/>
    <property type="evidence" value="ECO:0007669"/>
    <property type="project" value="TreeGrafter"/>
</dbReference>
<keyword evidence="4" id="KW-0547">Nucleotide-binding</keyword>
<dbReference type="GO" id="GO:0009432">
    <property type="term" value="P:SOS response"/>
    <property type="evidence" value="ECO:0007669"/>
    <property type="project" value="TreeGrafter"/>
</dbReference>
<accession>A9EC89</accession>
<dbReference type="InterPro" id="IPR004604">
    <property type="entry name" value="DNA_recomb/repair_RecN"/>
</dbReference>
<dbReference type="GO" id="GO:0006281">
    <property type="term" value="P:DNA repair"/>
    <property type="evidence" value="ECO:0007669"/>
    <property type="project" value="UniProtKB-KW"/>
</dbReference>
<dbReference type="InterPro" id="IPR027417">
    <property type="entry name" value="P-loop_NTPase"/>
</dbReference>
<gene>
    <name evidence="10" type="ORF">KAOT1_09826</name>
</gene>
<protein>
    <recommendedName>
        <fullName evidence="3">DNA repair protein RecN</fullName>
    </recommendedName>
    <alternativeName>
        <fullName evidence="8">Recombination protein N</fullName>
    </alternativeName>
</protein>
<dbReference type="CDD" id="cd03241">
    <property type="entry name" value="ABC_RecN"/>
    <property type="match status" value="1"/>
</dbReference>
<keyword evidence="6" id="KW-0067">ATP-binding</keyword>
<evidence type="ECO:0000256" key="3">
    <source>
        <dbReference type="ARBA" id="ARBA00021315"/>
    </source>
</evidence>
<evidence type="ECO:0000256" key="9">
    <source>
        <dbReference type="SAM" id="Coils"/>
    </source>
</evidence>
<keyword evidence="11" id="KW-1185">Reference proteome</keyword>
<sequence length="288" mass="32538">MAERIKSSYIELDDIYNEIINLQGEVSFNPEQLEEISSKLQKIFDLQKKHNVLSVEELVEIQTELSEKAAVSENIDEVIQAKEKELTTLSNQLKQLAKTIHQKRTEGIPKLVEQLERLLANLGMPNARFDIKVQLAKQFYANGMDDLQFLFAANKGGNFNELKKAASGGELSRVMLCIKAILSKYMQLPTIMFDEIDTGVSGEVANKMARIMQHMGKSMQVFSITHLPQIAAKGKQHFKVYKQDINEVTTTHLKELREEERIEEIAQMLSGAKISDSALANAKELLKS</sequence>
<keyword evidence="7" id="KW-0234">DNA repair</keyword>
<dbReference type="EMBL" id="ABIB01000019">
    <property type="protein sequence ID" value="EDP94338.1"/>
    <property type="molecule type" value="Genomic_DNA"/>
</dbReference>
<dbReference type="PANTHER" id="PTHR11059">
    <property type="entry name" value="DNA REPAIR PROTEIN RECN"/>
    <property type="match status" value="1"/>
</dbReference>
<dbReference type="PANTHER" id="PTHR11059:SF0">
    <property type="entry name" value="DNA REPAIR PROTEIN RECN"/>
    <property type="match status" value="1"/>
</dbReference>
<organism evidence="10 11">
    <name type="scientific">Kordia algicida OT-1</name>
    <dbReference type="NCBI Taxonomy" id="391587"/>
    <lineage>
        <taxon>Bacteria</taxon>
        <taxon>Pseudomonadati</taxon>
        <taxon>Bacteroidota</taxon>
        <taxon>Flavobacteriia</taxon>
        <taxon>Flavobacteriales</taxon>
        <taxon>Flavobacteriaceae</taxon>
        <taxon>Kordia</taxon>
    </lineage>
</organism>
<dbReference type="RefSeq" id="WP_007094525.1">
    <property type="nucleotide sequence ID" value="NZ_DS544873.1"/>
</dbReference>
<keyword evidence="5" id="KW-0227">DNA damage</keyword>
<evidence type="ECO:0000256" key="7">
    <source>
        <dbReference type="ARBA" id="ARBA00023204"/>
    </source>
</evidence>
<comment type="similarity">
    <text evidence="2">Belongs to the RecN family.</text>
</comment>
<evidence type="ECO:0000256" key="1">
    <source>
        <dbReference type="ARBA" id="ARBA00003618"/>
    </source>
</evidence>
<comment type="caution">
    <text evidence="10">The sequence shown here is derived from an EMBL/GenBank/DDBJ whole genome shotgun (WGS) entry which is preliminary data.</text>
</comment>
<comment type="function">
    <text evidence="1">May be involved in recombinational repair of damaged DNA.</text>
</comment>
<dbReference type="HOGENOM" id="CLU_018297_1_0_10"/>
<feature type="coiled-coil region" evidence="9">
    <location>
        <begin position="72"/>
        <end position="106"/>
    </location>
</feature>
<evidence type="ECO:0000256" key="2">
    <source>
        <dbReference type="ARBA" id="ARBA00009441"/>
    </source>
</evidence>
<dbReference type="Proteomes" id="UP000002945">
    <property type="component" value="Unassembled WGS sequence"/>
</dbReference>
<evidence type="ECO:0000256" key="5">
    <source>
        <dbReference type="ARBA" id="ARBA00022763"/>
    </source>
</evidence>
<proteinExistence type="inferred from homology"/>
<dbReference type="Gene3D" id="3.40.50.300">
    <property type="entry name" value="P-loop containing nucleotide triphosphate hydrolases"/>
    <property type="match status" value="1"/>
</dbReference>
<dbReference type="STRING" id="391587.KAOT1_09826"/>